<gene>
    <name evidence="1" type="ORF">AVEN_86050_1</name>
</gene>
<dbReference type="EMBL" id="BGPR01007332">
    <property type="protein sequence ID" value="GBN26064.1"/>
    <property type="molecule type" value="Genomic_DNA"/>
</dbReference>
<comment type="caution">
    <text evidence="1">The sequence shown here is derived from an EMBL/GenBank/DDBJ whole genome shotgun (WGS) entry which is preliminary data.</text>
</comment>
<keyword evidence="2" id="KW-1185">Reference proteome</keyword>
<evidence type="ECO:0000313" key="1">
    <source>
        <dbReference type="EMBL" id="GBN26064.1"/>
    </source>
</evidence>
<accession>A0A4Y2MHX6</accession>
<name>A0A4Y2MHX6_ARAVE</name>
<reference evidence="1 2" key="1">
    <citation type="journal article" date="2019" name="Sci. Rep.">
        <title>Orb-weaving spider Araneus ventricosus genome elucidates the spidroin gene catalogue.</title>
        <authorList>
            <person name="Kono N."/>
            <person name="Nakamura H."/>
            <person name="Ohtoshi R."/>
            <person name="Moran D.A.P."/>
            <person name="Shinohara A."/>
            <person name="Yoshida Y."/>
            <person name="Fujiwara M."/>
            <person name="Mori M."/>
            <person name="Tomita M."/>
            <person name="Arakawa K."/>
        </authorList>
    </citation>
    <scope>NUCLEOTIDE SEQUENCE [LARGE SCALE GENOMIC DNA]</scope>
</reference>
<proteinExistence type="predicted"/>
<evidence type="ECO:0000313" key="2">
    <source>
        <dbReference type="Proteomes" id="UP000499080"/>
    </source>
</evidence>
<organism evidence="1 2">
    <name type="scientific">Araneus ventricosus</name>
    <name type="common">Orbweaver spider</name>
    <name type="synonym">Epeira ventricosa</name>
    <dbReference type="NCBI Taxonomy" id="182803"/>
    <lineage>
        <taxon>Eukaryota</taxon>
        <taxon>Metazoa</taxon>
        <taxon>Ecdysozoa</taxon>
        <taxon>Arthropoda</taxon>
        <taxon>Chelicerata</taxon>
        <taxon>Arachnida</taxon>
        <taxon>Araneae</taxon>
        <taxon>Araneomorphae</taxon>
        <taxon>Entelegynae</taxon>
        <taxon>Araneoidea</taxon>
        <taxon>Araneidae</taxon>
        <taxon>Araneus</taxon>
    </lineage>
</organism>
<sequence length="77" mass="8779">MIGLRDSNMGTVVSKKWSSQAHAQILPLGGRRSRELHSTQIPSLHARNGQQRWKPMRIGAVKFGYSTWLDIQEIHLD</sequence>
<protein>
    <submittedName>
        <fullName evidence="1">Uncharacterized protein</fullName>
    </submittedName>
</protein>
<dbReference type="Proteomes" id="UP000499080">
    <property type="component" value="Unassembled WGS sequence"/>
</dbReference>
<dbReference type="AlphaFoldDB" id="A0A4Y2MHX6"/>